<accession>A4RUH5</accession>
<keyword evidence="3" id="KW-1185">Reference proteome</keyword>
<sequence length="161" mass="17222">MASKISHIPAVVSSPALIAALLSFSIAQIAKVFTHYHATGKVDYSRIVGSGGMPSSHTALVVGLCTSIGLKEGMQSSIFALCLVFSLVVMYDATGVRLHAGRQAEVLNQLIVELPRDHPLTDSRPLRDTLGHTPIQVVVGAILGMSVAYAHFVYWMSTYSL</sequence>
<reference evidence="2 3" key="1">
    <citation type="journal article" date="2007" name="Proc. Natl. Acad. Sci. U.S.A.">
        <title>The tiny eukaryote Ostreococcus provides genomic insights into the paradox of plankton speciation.</title>
        <authorList>
            <person name="Palenik B."/>
            <person name="Grimwood J."/>
            <person name="Aerts A."/>
            <person name="Rouze P."/>
            <person name="Salamov A."/>
            <person name="Putnam N."/>
            <person name="Dupont C."/>
            <person name="Jorgensen R."/>
            <person name="Derelle E."/>
            <person name="Rombauts S."/>
            <person name="Zhou K."/>
            <person name="Otillar R."/>
            <person name="Merchant S.S."/>
            <person name="Podell S."/>
            <person name="Gaasterland T."/>
            <person name="Napoli C."/>
            <person name="Gendler K."/>
            <person name="Manuell A."/>
            <person name="Tai V."/>
            <person name="Vallon O."/>
            <person name="Piganeau G."/>
            <person name="Jancek S."/>
            <person name="Heijde M."/>
            <person name="Jabbari K."/>
            <person name="Bowler C."/>
            <person name="Lohr M."/>
            <person name="Robbens S."/>
            <person name="Werner G."/>
            <person name="Dubchak I."/>
            <person name="Pazour G.J."/>
            <person name="Ren Q."/>
            <person name="Paulsen I."/>
            <person name="Delwiche C."/>
            <person name="Schmutz J."/>
            <person name="Rokhsar D."/>
            <person name="Van de Peer Y."/>
            <person name="Moreau H."/>
            <person name="Grigoriev I.V."/>
        </authorList>
    </citation>
    <scope>NUCLEOTIDE SEQUENCE [LARGE SCALE GENOMIC DNA]</scope>
    <source>
        <strain evidence="2 3">CCE9901</strain>
    </source>
</reference>
<dbReference type="OMA" id="FMETGGM"/>
<dbReference type="OrthoDB" id="1716650at2759"/>
<dbReference type="Gramene" id="ABO95254">
    <property type="protein sequence ID" value="ABO95254"/>
    <property type="gene ID" value="OSTLU_30621"/>
</dbReference>
<feature type="transmembrane region" description="Helical" evidence="1">
    <location>
        <begin position="51"/>
        <end position="70"/>
    </location>
</feature>
<dbReference type="KEGG" id="olu:OSTLU_30621"/>
<dbReference type="PANTHER" id="PTHR31446">
    <property type="entry name" value="ACID PHOSPHATASE/VANADIUM-DEPENDENT HALOPEROXIDASE-RELATED PROTEIN"/>
    <property type="match status" value="1"/>
</dbReference>
<keyword evidence="1" id="KW-1133">Transmembrane helix</keyword>
<dbReference type="RefSeq" id="XP_001416961.1">
    <property type="nucleotide sequence ID" value="XM_001416924.1"/>
</dbReference>
<dbReference type="GeneID" id="5000777"/>
<dbReference type="Pfam" id="PF02681">
    <property type="entry name" value="DUF212"/>
    <property type="match status" value="1"/>
</dbReference>
<keyword evidence="1" id="KW-0812">Transmembrane</keyword>
<feature type="transmembrane region" description="Helical" evidence="1">
    <location>
        <begin position="135"/>
        <end position="155"/>
    </location>
</feature>
<dbReference type="PANTHER" id="PTHR31446:SF29">
    <property type="entry name" value="ACID PHOSPHATASE_VANADIUM-DEPENDENT HALOPEROXIDASE-RELATED PROTEIN"/>
    <property type="match status" value="1"/>
</dbReference>
<dbReference type="InterPro" id="IPR003832">
    <property type="entry name" value="DUF212"/>
</dbReference>
<protein>
    <recommendedName>
        <fullName evidence="4">Acid phosphatase/vanadium-dependent haloperoxidase-related protein</fullName>
    </recommendedName>
</protein>
<evidence type="ECO:0000313" key="2">
    <source>
        <dbReference type="EMBL" id="ABO95254.1"/>
    </source>
</evidence>
<dbReference type="AlphaFoldDB" id="A4RUH5"/>
<evidence type="ECO:0008006" key="4">
    <source>
        <dbReference type="Google" id="ProtNLM"/>
    </source>
</evidence>
<keyword evidence="1" id="KW-0472">Membrane</keyword>
<dbReference type="Proteomes" id="UP000001568">
    <property type="component" value="Chromosome 3"/>
</dbReference>
<evidence type="ECO:0000256" key="1">
    <source>
        <dbReference type="SAM" id="Phobius"/>
    </source>
</evidence>
<gene>
    <name evidence="2" type="ORF">OSTLU_30621</name>
</gene>
<evidence type="ECO:0000313" key="3">
    <source>
        <dbReference type="Proteomes" id="UP000001568"/>
    </source>
</evidence>
<organism evidence="2 3">
    <name type="scientific">Ostreococcus lucimarinus (strain CCE9901)</name>
    <dbReference type="NCBI Taxonomy" id="436017"/>
    <lineage>
        <taxon>Eukaryota</taxon>
        <taxon>Viridiplantae</taxon>
        <taxon>Chlorophyta</taxon>
        <taxon>Mamiellophyceae</taxon>
        <taxon>Mamiellales</taxon>
        <taxon>Bathycoccaceae</taxon>
        <taxon>Ostreococcus</taxon>
    </lineage>
</organism>
<proteinExistence type="predicted"/>
<feature type="transmembrane region" description="Helical" evidence="1">
    <location>
        <begin position="77"/>
        <end position="94"/>
    </location>
</feature>
<dbReference type="EMBL" id="CP000583">
    <property type="protein sequence ID" value="ABO95254.1"/>
    <property type="molecule type" value="Genomic_DNA"/>
</dbReference>
<dbReference type="HOGENOM" id="CLU_073969_1_1_1"/>
<dbReference type="eggNOG" id="ENOG502S2DJ">
    <property type="taxonomic scope" value="Eukaryota"/>
</dbReference>
<name>A4RUH5_OSTLU</name>